<organism evidence="5 6">
    <name type="scientific">Endobacter medicaginis</name>
    <dbReference type="NCBI Taxonomy" id="1181271"/>
    <lineage>
        <taxon>Bacteria</taxon>
        <taxon>Pseudomonadati</taxon>
        <taxon>Pseudomonadota</taxon>
        <taxon>Alphaproteobacteria</taxon>
        <taxon>Acetobacterales</taxon>
        <taxon>Acetobacteraceae</taxon>
        <taxon>Endobacter</taxon>
    </lineage>
</organism>
<dbReference type="Proteomes" id="UP000565205">
    <property type="component" value="Unassembled WGS sequence"/>
</dbReference>
<proteinExistence type="inferred from homology"/>
<dbReference type="InterPro" id="IPR036249">
    <property type="entry name" value="Thioredoxin-like_sf"/>
</dbReference>
<keyword evidence="3" id="KW-0732">Signal</keyword>
<comment type="similarity">
    <text evidence="2">Belongs to the thioredoxin family. DsbA subfamily.</text>
</comment>
<evidence type="ECO:0000256" key="1">
    <source>
        <dbReference type="ARBA" id="ARBA00003565"/>
    </source>
</evidence>
<dbReference type="Pfam" id="PF13462">
    <property type="entry name" value="Thioredoxin_4"/>
    <property type="match status" value="1"/>
</dbReference>
<evidence type="ECO:0000256" key="3">
    <source>
        <dbReference type="SAM" id="SignalP"/>
    </source>
</evidence>
<dbReference type="PROSITE" id="PS51352">
    <property type="entry name" value="THIOREDOXIN_2"/>
    <property type="match status" value="1"/>
</dbReference>
<sequence length="208" mass="22754">MGTEAPMTTLLPRRLLLGASLAFPLARAVAADAPPEPASVMGKPDAKLVVKEWFSLTCTHCASFAVHTLPEVKAKLIDTGRIRYEFYDFPFDQVALMAAEVARALPAERYEPFIMALFANQQRWAFAEGVNPQAELQKMALLAGLSPAGFQKAITDPAIQAKVLADYNYGANTYQVDSTPTFVFGKEVYRQGDMPYAEFEKRVAANGG</sequence>
<dbReference type="SUPFAM" id="SSF52833">
    <property type="entry name" value="Thioredoxin-like"/>
    <property type="match status" value="1"/>
</dbReference>
<evidence type="ECO:0000259" key="4">
    <source>
        <dbReference type="PROSITE" id="PS51352"/>
    </source>
</evidence>
<dbReference type="InterPro" id="IPR012336">
    <property type="entry name" value="Thioredoxin-like_fold"/>
</dbReference>
<comment type="function">
    <text evidence="1">May be required for disulfide bond formation in some proteins.</text>
</comment>
<dbReference type="EMBL" id="JABXXQ010000397">
    <property type="protein sequence ID" value="NVN31510.1"/>
    <property type="molecule type" value="Genomic_DNA"/>
</dbReference>
<dbReference type="PANTHER" id="PTHR13887">
    <property type="entry name" value="GLUTATHIONE S-TRANSFERASE KAPPA"/>
    <property type="match status" value="1"/>
</dbReference>
<feature type="chain" id="PRO_5032333402" evidence="3">
    <location>
        <begin position="31"/>
        <end position="208"/>
    </location>
</feature>
<dbReference type="AlphaFoldDB" id="A0A850NTC5"/>
<feature type="domain" description="Thioredoxin" evidence="4">
    <location>
        <begin position="1"/>
        <end position="208"/>
    </location>
</feature>
<protein>
    <submittedName>
        <fullName evidence="5">Thioredoxin domain-containing protein</fullName>
    </submittedName>
</protein>
<dbReference type="InterPro" id="IPR013766">
    <property type="entry name" value="Thioredoxin_domain"/>
</dbReference>
<accession>A0A850NTC5</accession>
<dbReference type="PANTHER" id="PTHR13887:SF56">
    <property type="entry name" value="THIOREDOXIN-LIKE REDUCTASE RV2466C"/>
    <property type="match status" value="1"/>
</dbReference>
<gene>
    <name evidence="5" type="ORF">HUK83_14375</name>
</gene>
<evidence type="ECO:0000313" key="6">
    <source>
        <dbReference type="Proteomes" id="UP000565205"/>
    </source>
</evidence>
<reference evidence="5 6" key="1">
    <citation type="submission" date="2020-06" db="EMBL/GenBank/DDBJ databases">
        <title>Description of novel acetic acid bacteria.</title>
        <authorList>
            <person name="Sombolestani A."/>
        </authorList>
    </citation>
    <scope>NUCLEOTIDE SEQUENCE [LARGE SCALE GENOMIC DNA]</scope>
    <source>
        <strain evidence="5 6">LMG 26838</strain>
    </source>
</reference>
<evidence type="ECO:0000256" key="2">
    <source>
        <dbReference type="ARBA" id="ARBA00005791"/>
    </source>
</evidence>
<evidence type="ECO:0000313" key="5">
    <source>
        <dbReference type="EMBL" id="NVN31510.1"/>
    </source>
</evidence>
<comment type="caution">
    <text evidence="5">The sequence shown here is derived from an EMBL/GenBank/DDBJ whole genome shotgun (WGS) entry which is preliminary data.</text>
</comment>
<feature type="signal peptide" evidence="3">
    <location>
        <begin position="1"/>
        <end position="30"/>
    </location>
</feature>
<name>A0A850NTC5_9PROT</name>
<dbReference type="Gene3D" id="3.40.30.10">
    <property type="entry name" value="Glutaredoxin"/>
    <property type="match status" value="1"/>
</dbReference>